<reference evidence="3 4" key="1">
    <citation type="journal article" date="2019" name="Nat. Ecol. Evol.">
        <title>Megaphylogeny resolves global patterns of mushroom evolution.</title>
        <authorList>
            <person name="Varga T."/>
            <person name="Krizsan K."/>
            <person name="Foldi C."/>
            <person name="Dima B."/>
            <person name="Sanchez-Garcia M."/>
            <person name="Sanchez-Ramirez S."/>
            <person name="Szollosi G.J."/>
            <person name="Szarkandi J.G."/>
            <person name="Papp V."/>
            <person name="Albert L."/>
            <person name="Andreopoulos W."/>
            <person name="Angelini C."/>
            <person name="Antonin V."/>
            <person name="Barry K.W."/>
            <person name="Bougher N.L."/>
            <person name="Buchanan P."/>
            <person name="Buyck B."/>
            <person name="Bense V."/>
            <person name="Catcheside P."/>
            <person name="Chovatia M."/>
            <person name="Cooper J."/>
            <person name="Damon W."/>
            <person name="Desjardin D."/>
            <person name="Finy P."/>
            <person name="Geml J."/>
            <person name="Haridas S."/>
            <person name="Hughes K."/>
            <person name="Justo A."/>
            <person name="Karasinski D."/>
            <person name="Kautmanova I."/>
            <person name="Kiss B."/>
            <person name="Kocsube S."/>
            <person name="Kotiranta H."/>
            <person name="LaButti K.M."/>
            <person name="Lechner B.E."/>
            <person name="Liimatainen K."/>
            <person name="Lipzen A."/>
            <person name="Lukacs Z."/>
            <person name="Mihaltcheva S."/>
            <person name="Morgado L.N."/>
            <person name="Niskanen T."/>
            <person name="Noordeloos M.E."/>
            <person name="Ohm R.A."/>
            <person name="Ortiz-Santana B."/>
            <person name="Ovrebo C."/>
            <person name="Racz N."/>
            <person name="Riley R."/>
            <person name="Savchenko A."/>
            <person name="Shiryaev A."/>
            <person name="Soop K."/>
            <person name="Spirin V."/>
            <person name="Szebenyi C."/>
            <person name="Tomsovsky M."/>
            <person name="Tulloss R.E."/>
            <person name="Uehling J."/>
            <person name="Grigoriev I.V."/>
            <person name="Vagvolgyi C."/>
            <person name="Papp T."/>
            <person name="Martin F.M."/>
            <person name="Miettinen O."/>
            <person name="Hibbett D.S."/>
            <person name="Nagy L.G."/>
        </authorList>
    </citation>
    <scope>NUCLEOTIDE SEQUENCE [LARGE SCALE GENOMIC DNA]</scope>
    <source>
        <strain evidence="3 4">HHB13444</strain>
    </source>
</reference>
<dbReference type="AlphaFoldDB" id="A0A5C3NUF6"/>
<feature type="chain" id="PRO_5022730975" evidence="2">
    <location>
        <begin position="26"/>
        <end position="241"/>
    </location>
</feature>
<feature type="compositionally biased region" description="Low complexity" evidence="1">
    <location>
        <begin position="217"/>
        <end position="227"/>
    </location>
</feature>
<evidence type="ECO:0000256" key="1">
    <source>
        <dbReference type="SAM" id="MobiDB-lite"/>
    </source>
</evidence>
<evidence type="ECO:0000313" key="4">
    <source>
        <dbReference type="Proteomes" id="UP000308197"/>
    </source>
</evidence>
<accession>A0A5C3NUF6</accession>
<proteinExistence type="predicted"/>
<evidence type="ECO:0000256" key="2">
    <source>
        <dbReference type="SAM" id="SignalP"/>
    </source>
</evidence>
<protein>
    <submittedName>
        <fullName evidence="3">Uncharacterized protein</fullName>
    </submittedName>
</protein>
<organism evidence="3 4">
    <name type="scientific">Polyporus arcularius HHB13444</name>
    <dbReference type="NCBI Taxonomy" id="1314778"/>
    <lineage>
        <taxon>Eukaryota</taxon>
        <taxon>Fungi</taxon>
        <taxon>Dikarya</taxon>
        <taxon>Basidiomycota</taxon>
        <taxon>Agaricomycotina</taxon>
        <taxon>Agaricomycetes</taxon>
        <taxon>Polyporales</taxon>
        <taxon>Polyporaceae</taxon>
        <taxon>Polyporus</taxon>
    </lineage>
</organism>
<keyword evidence="4" id="KW-1185">Reference proteome</keyword>
<dbReference type="Proteomes" id="UP000308197">
    <property type="component" value="Unassembled WGS sequence"/>
</dbReference>
<keyword evidence="2" id="KW-0732">Signal</keyword>
<evidence type="ECO:0000313" key="3">
    <source>
        <dbReference type="EMBL" id="TFK80429.1"/>
    </source>
</evidence>
<feature type="signal peptide" evidence="2">
    <location>
        <begin position="1"/>
        <end position="25"/>
    </location>
</feature>
<dbReference type="EMBL" id="ML211774">
    <property type="protein sequence ID" value="TFK80429.1"/>
    <property type="molecule type" value="Genomic_DNA"/>
</dbReference>
<name>A0A5C3NUF6_9APHY</name>
<feature type="compositionally biased region" description="Basic and acidic residues" evidence="1">
    <location>
        <begin position="145"/>
        <end position="165"/>
    </location>
</feature>
<feature type="region of interest" description="Disordered" evidence="1">
    <location>
        <begin position="102"/>
        <end position="166"/>
    </location>
</feature>
<feature type="region of interest" description="Disordered" evidence="1">
    <location>
        <begin position="210"/>
        <end position="241"/>
    </location>
</feature>
<dbReference type="InParanoid" id="A0A5C3NUF6"/>
<sequence length="241" mass="27057">MKPLSRTSGISFMTWLLSKAHLASQLPESSSVSRPRDMSLRSQDIGQAVGEGRPRAISELPPFACPRIGEVDAEDDGTMLWNNTVWFDDCRFSFTVDPKVDQHAQERTNNQDVLDVGTGHRTREGTREDARPVRSANSPGRRVHRGDQAHVQRTERKGTPQEHARASIRLVPLDELYIVALKRVHEHATRWFPEIEQVWAVTERMKGPTSKWIDDLTSTGGTTSSTTPIASDPRRPGQTSR</sequence>
<gene>
    <name evidence="3" type="ORF">K466DRAFT_381854</name>
</gene>
<feature type="compositionally biased region" description="Basic and acidic residues" evidence="1">
    <location>
        <begin position="121"/>
        <end position="132"/>
    </location>
</feature>